<comment type="caution">
    <text evidence="1">The sequence shown here is derived from an EMBL/GenBank/DDBJ whole genome shotgun (WGS) entry which is preliminary data.</text>
</comment>
<proteinExistence type="predicted"/>
<evidence type="ECO:0000313" key="2">
    <source>
        <dbReference type="Proteomes" id="UP000239614"/>
    </source>
</evidence>
<gene>
    <name evidence="1" type="ORF">CPAL_17540</name>
</gene>
<keyword evidence="2" id="KW-1185">Reference proteome</keyword>
<sequence>MIDKDTLKKYMSDLQQCINSTVEYIDMKKELSRFLYDDFYKGNTFLYSMQMYKRIVGWFYIINYMKNYKISDLNWNVICELHNSNFNDKLSEAIRYYKRKEIGVSIKRLFKYYEKKKLMVGHLDFYDILNKFYLLLCNNVRYKSMKNIKEVNEYKHLLLNYSNYESLTIETDNEYLNLERNRINPFVLDKT</sequence>
<dbReference type="EMBL" id="PVXN01000050">
    <property type="protein sequence ID" value="PRR71324.1"/>
    <property type="molecule type" value="Genomic_DNA"/>
</dbReference>
<dbReference type="AlphaFoldDB" id="A0A2T0AQD7"/>
<name>A0A2T0AQD7_9CLOT</name>
<dbReference type="Proteomes" id="UP000239614">
    <property type="component" value="Unassembled WGS sequence"/>
</dbReference>
<evidence type="ECO:0000313" key="1">
    <source>
        <dbReference type="EMBL" id="PRR71324.1"/>
    </source>
</evidence>
<dbReference type="RefSeq" id="WP_106024444.1">
    <property type="nucleotide sequence ID" value="NZ_PVXN01000050.1"/>
</dbReference>
<protein>
    <submittedName>
        <fullName evidence="1">Uncharacterized protein</fullName>
    </submittedName>
</protein>
<reference evidence="1 2" key="1">
    <citation type="submission" date="2018-03" db="EMBL/GenBank/DDBJ databases">
        <title>Genome sequence of Clostridium thermopalmarium DSM 5974.</title>
        <authorList>
            <person name="Poehlein A."/>
            <person name="Daniel R."/>
        </authorList>
    </citation>
    <scope>NUCLEOTIDE SEQUENCE [LARGE SCALE GENOMIC DNA]</scope>
    <source>
        <strain evidence="1 2">DSM 5974</strain>
    </source>
</reference>
<organism evidence="1 2">
    <name type="scientific">Clostridium thermopalmarium DSM 5974</name>
    <dbReference type="NCBI Taxonomy" id="1121340"/>
    <lineage>
        <taxon>Bacteria</taxon>
        <taxon>Bacillati</taxon>
        <taxon>Bacillota</taxon>
        <taxon>Clostridia</taxon>
        <taxon>Eubacteriales</taxon>
        <taxon>Clostridiaceae</taxon>
        <taxon>Clostridium</taxon>
    </lineage>
</organism>
<accession>A0A2T0AQD7</accession>